<name>A0A1E7DRK8_9BACI</name>
<sequence>MIYLNWNETKTLKQITCVHTNAEKYMVENVLTKGQVYDVKNETDEFYFVVDNKGRVSGFYKDYFQEKNG</sequence>
<dbReference type="RefSeq" id="WP_069937713.1">
    <property type="nucleotide sequence ID" value="NZ_MAMP01000012.1"/>
</dbReference>
<protein>
    <submittedName>
        <fullName evidence="1">Uncharacterized protein</fullName>
    </submittedName>
</protein>
<dbReference type="Proteomes" id="UP000095658">
    <property type="component" value="Unassembled WGS sequence"/>
</dbReference>
<accession>A0A1E7DRK8</accession>
<dbReference type="Pfam" id="PF20111">
    <property type="entry name" value="DUF6501"/>
    <property type="match status" value="1"/>
</dbReference>
<proteinExistence type="predicted"/>
<dbReference type="AlphaFoldDB" id="A0A1E7DRK8"/>
<dbReference type="EMBL" id="MAMP01000012">
    <property type="protein sequence ID" value="OES45716.1"/>
    <property type="molecule type" value="Genomic_DNA"/>
</dbReference>
<comment type="caution">
    <text evidence="1">The sequence shown here is derived from an EMBL/GenBank/DDBJ whole genome shotgun (WGS) entry which is preliminary data.</text>
</comment>
<reference evidence="1 2" key="1">
    <citation type="submission" date="2016-06" db="EMBL/GenBank/DDBJ databases">
        <title>Domibacillus iocasae genome sequencing.</title>
        <authorList>
            <person name="Verma A."/>
            <person name="Pal Y."/>
            <person name="Ojha A.K."/>
            <person name="Krishnamurthi S."/>
        </authorList>
    </citation>
    <scope>NUCLEOTIDE SEQUENCE [LARGE SCALE GENOMIC DNA]</scope>
    <source>
        <strain evidence="1 2">DSM 29979</strain>
    </source>
</reference>
<dbReference type="InterPro" id="IPR045447">
    <property type="entry name" value="DUF6501"/>
</dbReference>
<evidence type="ECO:0000313" key="2">
    <source>
        <dbReference type="Proteomes" id="UP000095658"/>
    </source>
</evidence>
<organism evidence="1 2">
    <name type="scientific">Domibacillus iocasae</name>
    <dbReference type="NCBI Taxonomy" id="1714016"/>
    <lineage>
        <taxon>Bacteria</taxon>
        <taxon>Bacillati</taxon>
        <taxon>Bacillota</taxon>
        <taxon>Bacilli</taxon>
        <taxon>Bacillales</taxon>
        <taxon>Bacillaceae</taxon>
        <taxon>Domibacillus</taxon>
    </lineage>
</organism>
<evidence type="ECO:0000313" key="1">
    <source>
        <dbReference type="EMBL" id="OES45716.1"/>
    </source>
</evidence>
<gene>
    <name evidence="1" type="ORF">BA724_02610</name>
</gene>
<dbReference type="OrthoDB" id="2428356at2"/>
<keyword evidence="2" id="KW-1185">Reference proteome</keyword>
<dbReference type="STRING" id="1714016.BA724_02610"/>